<dbReference type="Proteomes" id="UP000199251">
    <property type="component" value="Unassembled WGS sequence"/>
</dbReference>
<feature type="transmembrane region" description="Helical" evidence="1">
    <location>
        <begin position="88"/>
        <end position="108"/>
    </location>
</feature>
<keyword evidence="1" id="KW-0812">Transmembrane</keyword>
<dbReference type="EMBL" id="CP092423">
    <property type="protein sequence ID" value="ULP44802.1"/>
    <property type="molecule type" value="Genomic_DNA"/>
</dbReference>
<dbReference type="RefSeq" id="WP_090602056.1">
    <property type="nucleotide sequence ID" value="NZ_CP092423.2"/>
</dbReference>
<dbReference type="STRING" id="141349.BN1232_02870"/>
<dbReference type="Proteomes" id="UP001055171">
    <property type="component" value="Chromosome"/>
</dbReference>
<dbReference type="EMBL" id="CTEE01000001">
    <property type="protein sequence ID" value="CQD13975.1"/>
    <property type="molecule type" value="Genomic_DNA"/>
</dbReference>
<accession>A0A0E3WCG0</accession>
<reference evidence="3" key="2">
    <citation type="submission" date="2022-08" db="EMBL/GenBank/DDBJ databases">
        <title>Complete genome sequence of 14 non-tuberculosis mycobacteria type-strains.</title>
        <authorList>
            <person name="Igarashi Y."/>
            <person name="Osugi A."/>
            <person name="Mitarai S."/>
        </authorList>
    </citation>
    <scope>NUCLEOTIDE SEQUENCE</scope>
    <source>
        <strain evidence="3">ATCC 51985</strain>
    </source>
</reference>
<keyword evidence="1" id="KW-0472">Membrane</keyword>
<evidence type="ECO:0000313" key="3">
    <source>
        <dbReference type="EMBL" id="ULP44802.1"/>
    </source>
</evidence>
<reference evidence="2 4" key="1">
    <citation type="submission" date="2015-03" db="EMBL/GenBank/DDBJ databases">
        <authorList>
            <person name="Urmite Genomes"/>
        </authorList>
    </citation>
    <scope>NUCLEOTIDE SEQUENCE [LARGE SCALE GENOMIC DNA]</scope>
    <source>
        <strain evidence="2 4">CSUR P1491</strain>
    </source>
</reference>
<feature type="transmembrane region" description="Helical" evidence="1">
    <location>
        <begin position="6"/>
        <end position="25"/>
    </location>
</feature>
<proteinExistence type="predicted"/>
<name>A0A0E3WCG0_MYCLN</name>
<keyword evidence="5" id="KW-1185">Reference proteome</keyword>
<gene>
    <name evidence="2" type="ORF">BN1232_02870</name>
    <name evidence="3" type="ORF">MJO58_13345</name>
</gene>
<organism evidence="2 4">
    <name type="scientific">Mycobacterium lentiflavum</name>
    <dbReference type="NCBI Taxonomy" id="141349"/>
    <lineage>
        <taxon>Bacteria</taxon>
        <taxon>Bacillati</taxon>
        <taxon>Actinomycetota</taxon>
        <taxon>Actinomycetes</taxon>
        <taxon>Mycobacteriales</taxon>
        <taxon>Mycobacteriaceae</taxon>
        <taxon>Mycobacterium</taxon>
        <taxon>Mycobacterium simiae complex</taxon>
    </lineage>
</organism>
<evidence type="ECO:0000313" key="2">
    <source>
        <dbReference type="EMBL" id="CQD13975.1"/>
    </source>
</evidence>
<evidence type="ECO:0000313" key="4">
    <source>
        <dbReference type="Proteomes" id="UP000199251"/>
    </source>
</evidence>
<dbReference type="AlphaFoldDB" id="A0A0E3WCG0"/>
<feature type="transmembrane region" description="Helical" evidence="1">
    <location>
        <begin position="114"/>
        <end position="138"/>
    </location>
</feature>
<evidence type="ECO:0008006" key="6">
    <source>
        <dbReference type="Google" id="ProtNLM"/>
    </source>
</evidence>
<sequence>MVGLGQLALDSAPAFGGVLLALAAVQFRGPDYRQLIQQDMDLLDRLPPEATERREALRRSIDARVDDLVDAANRSRAMRRAAMSYQGNWRDVVVMLCAVLFTIVWWGVDHSRGNWLPMFILLVLLCVVAAGYAFRGVLRAGSAFLHRRHAGTRDAPK</sequence>
<protein>
    <recommendedName>
        <fullName evidence="6">Transmembrane protein</fullName>
    </recommendedName>
</protein>
<dbReference type="OrthoDB" id="4555745at2"/>
<evidence type="ECO:0000256" key="1">
    <source>
        <dbReference type="SAM" id="Phobius"/>
    </source>
</evidence>
<evidence type="ECO:0000313" key="5">
    <source>
        <dbReference type="Proteomes" id="UP001055171"/>
    </source>
</evidence>
<keyword evidence="1" id="KW-1133">Transmembrane helix</keyword>